<dbReference type="InterPro" id="IPR036259">
    <property type="entry name" value="MFS_trans_sf"/>
</dbReference>
<keyword evidence="2" id="KW-1003">Cell membrane</keyword>
<feature type="transmembrane region" description="Helical" evidence="6">
    <location>
        <begin position="247"/>
        <end position="269"/>
    </location>
</feature>
<evidence type="ECO:0000256" key="6">
    <source>
        <dbReference type="SAM" id="Phobius"/>
    </source>
</evidence>
<dbReference type="PANTHER" id="PTHR43124">
    <property type="entry name" value="PURINE EFFLUX PUMP PBUE"/>
    <property type="match status" value="1"/>
</dbReference>
<dbReference type="PANTHER" id="PTHR43124:SF3">
    <property type="entry name" value="CHLORAMPHENICOL EFFLUX PUMP RV0191"/>
    <property type="match status" value="1"/>
</dbReference>
<dbReference type="EMBL" id="DSGT01000002">
    <property type="protein sequence ID" value="HEW52708.1"/>
    <property type="molecule type" value="Genomic_DNA"/>
</dbReference>
<protein>
    <submittedName>
        <fullName evidence="8">MFS transporter</fullName>
    </submittedName>
</protein>
<dbReference type="SUPFAM" id="SSF103473">
    <property type="entry name" value="MFS general substrate transporter"/>
    <property type="match status" value="1"/>
</dbReference>
<feature type="transmembrane region" description="Helical" evidence="6">
    <location>
        <begin position="304"/>
        <end position="324"/>
    </location>
</feature>
<keyword evidence="3 6" id="KW-0812">Transmembrane</keyword>
<dbReference type="Gene3D" id="1.20.1250.20">
    <property type="entry name" value="MFS general substrate transporter like domains"/>
    <property type="match status" value="2"/>
</dbReference>
<dbReference type="InterPro" id="IPR050189">
    <property type="entry name" value="MFS_Efflux_Transporters"/>
</dbReference>
<gene>
    <name evidence="8" type="ORF">ENO77_00790</name>
</gene>
<feature type="transmembrane region" description="Helical" evidence="6">
    <location>
        <begin position="51"/>
        <end position="69"/>
    </location>
</feature>
<keyword evidence="4 6" id="KW-1133">Transmembrane helix</keyword>
<sequence length="423" mass="46386">MDDRRVWLGLALFIIAYFAAYVNRVCMGYIGDYLAIEIGFEDPDVLRSLASSAYLYAYAIAQFPLGVLIDSIGLILSTVIFLVIAAIGNAIVALSRNLTLILVGRALIGLGCALPFLASQKFIARYLPIRTSAIATSLVGFAGCFGGIYAQYLMVLMVEFFGVRISLLHIVVYLLVPAVFIPLVVRDKYGSRGTNNKLDVFRHLPLILKNKHMIGTLLSCAIAYSCILLLQTIILRDFMMESLKLSIADASGIATFFSLGFLLGQFTIGFISDRVVKARKLFAIEAHIALIISALYLLTKPSSMLEAIIVVTAMGIASAGQMVTVPMSREVWPQDIAATALAYVNMGTFVVAALLQNIVPYVFKGSDTRWDYTSVSTAIIILNVLGLLAVYFFAKETYRPDKKPGIRSTKHHTQYNIITLSRS</sequence>
<accession>A0A7C2VNI3</accession>
<dbReference type="AlphaFoldDB" id="A0A7C2VNI3"/>
<dbReference type="GO" id="GO:0005886">
    <property type="term" value="C:plasma membrane"/>
    <property type="evidence" value="ECO:0007669"/>
    <property type="project" value="UniProtKB-SubCell"/>
</dbReference>
<feature type="domain" description="Major facilitator superfamily (MFS) profile" evidence="7">
    <location>
        <begin position="9"/>
        <end position="398"/>
    </location>
</feature>
<organism evidence="8">
    <name type="scientific">Ignisphaera aggregans</name>
    <dbReference type="NCBI Taxonomy" id="334771"/>
    <lineage>
        <taxon>Archaea</taxon>
        <taxon>Thermoproteota</taxon>
        <taxon>Thermoprotei</taxon>
        <taxon>Desulfurococcales</taxon>
        <taxon>Desulfurococcaceae</taxon>
        <taxon>Ignisphaera</taxon>
    </lineage>
</organism>
<feature type="transmembrane region" description="Helical" evidence="6">
    <location>
        <begin position="375"/>
        <end position="394"/>
    </location>
</feature>
<feature type="transmembrane region" description="Helical" evidence="6">
    <location>
        <begin position="336"/>
        <end position="355"/>
    </location>
</feature>
<feature type="transmembrane region" description="Helical" evidence="6">
    <location>
        <begin position="7"/>
        <end position="31"/>
    </location>
</feature>
<evidence type="ECO:0000256" key="3">
    <source>
        <dbReference type="ARBA" id="ARBA00022692"/>
    </source>
</evidence>
<dbReference type="PROSITE" id="PS50850">
    <property type="entry name" value="MFS"/>
    <property type="match status" value="1"/>
</dbReference>
<evidence type="ECO:0000313" key="8">
    <source>
        <dbReference type="EMBL" id="HEW52708.1"/>
    </source>
</evidence>
<feature type="transmembrane region" description="Helical" evidence="6">
    <location>
        <begin position="214"/>
        <end position="235"/>
    </location>
</feature>
<dbReference type="Pfam" id="PF07690">
    <property type="entry name" value="MFS_1"/>
    <property type="match status" value="2"/>
</dbReference>
<reference evidence="8" key="1">
    <citation type="journal article" date="2020" name="mSystems">
        <title>Genome- and Community-Level Interaction Insights into Carbon Utilization and Element Cycling Functions of Hydrothermarchaeota in Hydrothermal Sediment.</title>
        <authorList>
            <person name="Zhou Z."/>
            <person name="Liu Y."/>
            <person name="Xu W."/>
            <person name="Pan J."/>
            <person name="Luo Z.H."/>
            <person name="Li M."/>
        </authorList>
    </citation>
    <scope>NUCLEOTIDE SEQUENCE [LARGE SCALE GENOMIC DNA]</scope>
    <source>
        <strain evidence="8">SpSt-16</strain>
    </source>
</reference>
<comment type="caution">
    <text evidence="8">The sequence shown here is derived from an EMBL/GenBank/DDBJ whole genome shotgun (WGS) entry which is preliminary data.</text>
</comment>
<evidence type="ECO:0000256" key="2">
    <source>
        <dbReference type="ARBA" id="ARBA00022475"/>
    </source>
</evidence>
<feature type="transmembrane region" description="Helical" evidence="6">
    <location>
        <begin position="100"/>
        <end position="119"/>
    </location>
</feature>
<dbReference type="GO" id="GO:0022857">
    <property type="term" value="F:transmembrane transporter activity"/>
    <property type="evidence" value="ECO:0007669"/>
    <property type="project" value="InterPro"/>
</dbReference>
<proteinExistence type="predicted"/>
<feature type="transmembrane region" description="Helical" evidence="6">
    <location>
        <begin position="281"/>
        <end position="298"/>
    </location>
</feature>
<evidence type="ECO:0000256" key="5">
    <source>
        <dbReference type="ARBA" id="ARBA00023136"/>
    </source>
</evidence>
<evidence type="ECO:0000256" key="1">
    <source>
        <dbReference type="ARBA" id="ARBA00004651"/>
    </source>
</evidence>
<dbReference type="InterPro" id="IPR011701">
    <property type="entry name" value="MFS"/>
</dbReference>
<feature type="transmembrane region" description="Helical" evidence="6">
    <location>
        <begin position="74"/>
        <end position="94"/>
    </location>
</feature>
<keyword evidence="5 6" id="KW-0472">Membrane</keyword>
<feature type="transmembrane region" description="Helical" evidence="6">
    <location>
        <begin position="165"/>
        <end position="185"/>
    </location>
</feature>
<evidence type="ECO:0000256" key="4">
    <source>
        <dbReference type="ARBA" id="ARBA00022989"/>
    </source>
</evidence>
<evidence type="ECO:0000259" key="7">
    <source>
        <dbReference type="PROSITE" id="PS50850"/>
    </source>
</evidence>
<feature type="transmembrane region" description="Helical" evidence="6">
    <location>
        <begin position="131"/>
        <end position="153"/>
    </location>
</feature>
<comment type="subcellular location">
    <subcellularLocation>
        <location evidence="1">Cell membrane</location>
        <topology evidence="1">Multi-pass membrane protein</topology>
    </subcellularLocation>
</comment>
<dbReference type="InterPro" id="IPR020846">
    <property type="entry name" value="MFS_dom"/>
</dbReference>
<name>A0A7C2VNI3_9CREN</name>